<comment type="caution">
    <text evidence="8">The sequence shown here is derived from an EMBL/GenBank/DDBJ whole genome shotgun (WGS) entry which is preliminary data.</text>
</comment>
<evidence type="ECO:0000256" key="2">
    <source>
        <dbReference type="ARBA" id="ARBA00022448"/>
    </source>
</evidence>
<dbReference type="InterPro" id="IPR011701">
    <property type="entry name" value="MFS"/>
</dbReference>
<keyword evidence="5 6" id="KW-0472">Membrane</keyword>
<feature type="transmembrane region" description="Helical" evidence="6">
    <location>
        <begin position="213"/>
        <end position="233"/>
    </location>
</feature>
<evidence type="ECO:0000256" key="4">
    <source>
        <dbReference type="ARBA" id="ARBA00022989"/>
    </source>
</evidence>
<proteinExistence type="predicted"/>
<feature type="transmembrane region" description="Helical" evidence="6">
    <location>
        <begin position="40"/>
        <end position="63"/>
    </location>
</feature>
<feature type="transmembrane region" description="Helical" evidence="6">
    <location>
        <begin position="7"/>
        <end position="28"/>
    </location>
</feature>
<protein>
    <submittedName>
        <fullName evidence="8">MFS transporter</fullName>
    </submittedName>
</protein>
<evidence type="ECO:0000256" key="5">
    <source>
        <dbReference type="ARBA" id="ARBA00023136"/>
    </source>
</evidence>
<feature type="transmembrane region" description="Helical" evidence="6">
    <location>
        <begin position="312"/>
        <end position="335"/>
    </location>
</feature>
<keyword evidence="4 6" id="KW-1133">Transmembrane helix</keyword>
<dbReference type="PROSITE" id="PS50850">
    <property type="entry name" value="MFS"/>
    <property type="match status" value="1"/>
</dbReference>
<dbReference type="GO" id="GO:0005886">
    <property type="term" value="C:plasma membrane"/>
    <property type="evidence" value="ECO:0007669"/>
    <property type="project" value="UniProtKB-SubCell"/>
</dbReference>
<reference evidence="8" key="1">
    <citation type="submission" date="2020-07" db="EMBL/GenBank/DDBJ databases">
        <title>Genomic analysis of a strain of Sedimentibacter Hydroxybenzoicus DSM7310.</title>
        <authorList>
            <person name="Ma S."/>
        </authorList>
    </citation>
    <scope>NUCLEOTIDE SEQUENCE</scope>
    <source>
        <strain evidence="8">DSM 7310</strain>
    </source>
</reference>
<dbReference type="Gene3D" id="1.20.1250.20">
    <property type="entry name" value="MFS general substrate transporter like domains"/>
    <property type="match status" value="1"/>
</dbReference>
<name>A0A974BHX6_SEDHY</name>
<feature type="transmembrane region" description="Helical" evidence="6">
    <location>
        <begin position="347"/>
        <end position="369"/>
    </location>
</feature>
<feature type="domain" description="Major facilitator superfamily (MFS) profile" evidence="7">
    <location>
        <begin position="2"/>
        <end position="401"/>
    </location>
</feature>
<dbReference type="RefSeq" id="WP_179237198.1">
    <property type="nucleotide sequence ID" value="NZ_JACBNQ010000003.1"/>
</dbReference>
<accession>A0A974BHX6</accession>
<evidence type="ECO:0000256" key="1">
    <source>
        <dbReference type="ARBA" id="ARBA00004651"/>
    </source>
</evidence>
<dbReference type="PANTHER" id="PTHR23530:SF1">
    <property type="entry name" value="PERMEASE, MAJOR FACILITATOR SUPERFAMILY-RELATED"/>
    <property type="match status" value="1"/>
</dbReference>
<feature type="transmembrane region" description="Helical" evidence="6">
    <location>
        <begin position="287"/>
        <end position="306"/>
    </location>
</feature>
<dbReference type="PROSITE" id="PS00216">
    <property type="entry name" value="SUGAR_TRANSPORT_1"/>
    <property type="match status" value="1"/>
</dbReference>
<evidence type="ECO:0000313" key="9">
    <source>
        <dbReference type="Proteomes" id="UP000611629"/>
    </source>
</evidence>
<dbReference type="GO" id="GO:0022857">
    <property type="term" value="F:transmembrane transporter activity"/>
    <property type="evidence" value="ECO:0007669"/>
    <property type="project" value="InterPro"/>
</dbReference>
<keyword evidence="2" id="KW-0813">Transport</keyword>
<evidence type="ECO:0000256" key="6">
    <source>
        <dbReference type="SAM" id="Phobius"/>
    </source>
</evidence>
<dbReference type="SUPFAM" id="SSF103473">
    <property type="entry name" value="MFS general substrate transporter"/>
    <property type="match status" value="1"/>
</dbReference>
<gene>
    <name evidence="8" type="ORF">HZF24_05060</name>
</gene>
<dbReference type="InterPro" id="IPR053160">
    <property type="entry name" value="MFS_DHA3_Transporter"/>
</dbReference>
<feature type="transmembrane region" description="Helical" evidence="6">
    <location>
        <begin position="253"/>
        <end position="275"/>
    </location>
</feature>
<dbReference type="InterPro" id="IPR005829">
    <property type="entry name" value="Sugar_transporter_CS"/>
</dbReference>
<feature type="transmembrane region" description="Helical" evidence="6">
    <location>
        <begin position="70"/>
        <end position="99"/>
    </location>
</feature>
<organism evidence="8 9">
    <name type="scientific">Sedimentibacter hydroxybenzoicus DSM 7310</name>
    <dbReference type="NCBI Taxonomy" id="1123245"/>
    <lineage>
        <taxon>Bacteria</taxon>
        <taxon>Bacillati</taxon>
        <taxon>Bacillota</taxon>
        <taxon>Tissierellia</taxon>
        <taxon>Sedimentibacter</taxon>
    </lineage>
</organism>
<evidence type="ECO:0000256" key="3">
    <source>
        <dbReference type="ARBA" id="ARBA00022692"/>
    </source>
</evidence>
<comment type="subcellular location">
    <subcellularLocation>
        <location evidence="1">Cell membrane</location>
        <topology evidence="1">Multi-pass membrane protein</topology>
    </subcellularLocation>
</comment>
<dbReference type="EMBL" id="JACBNQ010000003">
    <property type="protein sequence ID" value="NYB73504.1"/>
    <property type="molecule type" value="Genomic_DNA"/>
</dbReference>
<keyword evidence="9" id="KW-1185">Reference proteome</keyword>
<dbReference type="Proteomes" id="UP000611629">
    <property type="component" value="Unassembled WGS sequence"/>
</dbReference>
<dbReference type="InterPro" id="IPR020846">
    <property type="entry name" value="MFS_dom"/>
</dbReference>
<evidence type="ECO:0000259" key="7">
    <source>
        <dbReference type="PROSITE" id="PS50850"/>
    </source>
</evidence>
<dbReference type="Pfam" id="PF07690">
    <property type="entry name" value="MFS_1"/>
    <property type="match status" value="1"/>
</dbReference>
<keyword evidence="3 6" id="KW-0812">Transmembrane</keyword>
<dbReference type="AlphaFoldDB" id="A0A974BHX6"/>
<feature type="transmembrane region" description="Helical" evidence="6">
    <location>
        <begin position="170"/>
        <end position="192"/>
    </location>
</feature>
<sequence length="408" mass="45155">MKLKIYSIILFLNSFLTGILTPVISLLLLDKGATLSNLSLILGIYAFTVIVLELPTGIIADVFGRKKSFCLSIIVSLVSFIILLFGKGFILLSIGMMFYGLSRALSSGSFDALFIDYYIDNYGKDKLHNITTRLNVLEALGMSTGALTGGMLPKITNTYFSLSSIYDLNIILRLILASVVVILGFIFITESADNNKENRITIKQHIINSSSIVVKNSTIICIFISVFSTGFFLSSLETFWQPHFLSLLPNDSFMGLLGVMAFLYFAAATLGSIGSNKLIKKYKFNTYKMYLILRTLIAVSMIITAIQTNIPIFMFSYSMIYLLFGMANIPEGVILNREIPNEVRASVLSVYSLVIQIGGLTGSLLYSILINYFTIPTIWVISASIILITIIVIYKKLIFEAAVKNTAI</sequence>
<dbReference type="InterPro" id="IPR036259">
    <property type="entry name" value="MFS_trans_sf"/>
</dbReference>
<feature type="transmembrane region" description="Helical" evidence="6">
    <location>
        <begin position="375"/>
        <end position="394"/>
    </location>
</feature>
<evidence type="ECO:0000313" key="8">
    <source>
        <dbReference type="EMBL" id="NYB73504.1"/>
    </source>
</evidence>
<dbReference type="PANTHER" id="PTHR23530">
    <property type="entry name" value="TRANSPORT PROTEIN-RELATED"/>
    <property type="match status" value="1"/>
</dbReference>